<dbReference type="AlphaFoldDB" id="A0A0F9PLZ0"/>
<evidence type="ECO:0000259" key="1">
    <source>
        <dbReference type="Pfam" id="PF00578"/>
    </source>
</evidence>
<sequence length="83" mass="9503">MPLKRLAEKQKYEFTVISDAKAELSKQYKAFGKPVDFDMIKVELAIPTTYLINPDGKVVWRYLGNKTDRPSIEAILEAIDTKL</sequence>
<dbReference type="SUPFAM" id="SSF52833">
    <property type="entry name" value="Thioredoxin-like"/>
    <property type="match status" value="1"/>
</dbReference>
<protein>
    <recommendedName>
        <fullName evidence="1">Alkyl hydroperoxide reductase subunit C/ Thiol specific antioxidant domain-containing protein</fullName>
    </recommendedName>
</protein>
<dbReference type="EMBL" id="LAZR01002788">
    <property type="protein sequence ID" value="KKN25617.1"/>
    <property type="molecule type" value="Genomic_DNA"/>
</dbReference>
<accession>A0A0F9PLZ0</accession>
<comment type="caution">
    <text evidence="2">The sequence shown here is derived from an EMBL/GenBank/DDBJ whole genome shotgun (WGS) entry which is preliminary data.</text>
</comment>
<reference evidence="2" key="1">
    <citation type="journal article" date="2015" name="Nature">
        <title>Complex archaea that bridge the gap between prokaryotes and eukaryotes.</title>
        <authorList>
            <person name="Spang A."/>
            <person name="Saw J.H."/>
            <person name="Jorgensen S.L."/>
            <person name="Zaremba-Niedzwiedzka K."/>
            <person name="Martijn J."/>
            <person name="Lind A.E."/>
            <person name="van Eijk R."/>
            <person name="Schleper C."/>
            <person name="Guy L."/>
            <person name="Ettema T.J."/>
        </authorList>
    </citation>
    <scope>NUCLEOTIDE SEQUENCE</scope>
</reference>
<name>A0A0F9PLZ0_9ZZZZ</name>
<feature type="domain" description="Alkyl hydroperoxide reductase subunit C/ Thiol specific antioxidant" evidence="1">
    <location>
        <begin position="4"/>
        <end position="60"/>
    </location>
</feature>
<evidence type="ECO:0000313" key="2">
    <source>
        <dbReference type="EMBL" id="KKN25617.1"/>
    </source>
</evidence>
<dbReference type="InterPro" id="IPR036249">
    <property type="entry name" value="Thioredoxin-like_sf"/>
</dbReference>
<proteinExistence type="predicted"/>
<dbReference type="Pfam" id="PF00578">
    <property type="entry name" value="AhpC-TSA"/>
    <property type="match status" value="1"/>
</dbReference>
<dbReference type="InterPro" id="IPR000866">
    <property type="entry name" value="AhpC/TSA"/>
</dbReference>
<gene>
    <name evidence="2" type="ORF">LCGC14_0882990</name>
</gene>
<dbReference type="GO" id="GO:0016491">
    <property type="term" value="F:oxidoreductase activity"/>
    <property type="evidence" value="ECO:0007669"/>
    <property type="project" value="InterPro"/>
</dbReference>
<dbReference type="Gene3D" id="3.40.30.10">
    <property type="entry name" value="Glutaredoxin"/>
    <property type="match status" value="1"/>
</dbReference>
<dbReference type="GO" id="GO:0016209">
    <property type="term" value="F:antioxidant activity"/>
    <property type="evidence" value="ECO:0007669"/>
    <property type="project" value="InterPro"/>
</dbReference>
<organism evidence="2">
    <name type="scientific">marine sediment metagenome</name>
    <dbReference type="NCBI Taxonomy" id="412755"/>
    <lineage>
        <taxon>unclassified sequences</taxon>
        <taxon>metagenomes</taxon>
        <taxon>ecological metagenomes</taxon>
    </lineage>
</organism>